<sequence>MKKTIILLFCALLAATVYYFYKNVTTQPSSVNINKELKKDDTENTAVKALLTKAGIARKFIKRNNYNQQVCFLIDMKIRSGEERFFVYDLKADSVIRSGVVTHGRCNERWLVGRRYGNEPGCGCTSLGKYKVGNAYNGRFGLAYKLHGLDSSNNNAFKRFVVLHAHDCVPEEKTFSEICQSDGCPTVAPGFLQELKTIINKSKEPVLLWIYES</sequence>
<name>A0A4V1M7U2_9BACT</name>
<gene>
    <name evidence="2" type="ORF">ESA94_00540</name>
</gene>
<accession>A0A4V1M7U2</accession>
<dbReference type="RefSeq" id="WP_129128915.1">
    <property type="nucleotide sequence ID" value="NZ_SDHW01000001.1"/>
</dbReference>
<keyword evidence="1" id="KW-0732">Signal</keyword>
<evidence type="ECO:0008006" key="4">
    <source>
        <dbReference type="Google" id="ProtNLM"/>
    </source>
</evidence>
<dbReference type="OrthoDB" id="1247236at2"/>
<evidence type="ECO:0000313" key="2">
    <source>
        <dbReference type="EMBL" id="RXK61542.1"/>
    </source>
</evidence>
<reference evidence="2 3" key="1">
    <citation type="submission" date="2019-01" db="EMBL/GenBank/DDBJ databases">
        <title>Lacibacter sp. strain TTM-7.</title>
        <authorList>
            <person name="Chen W.-M."/>
        </authorList>
    </citation>
    <scope>NUCLEOTIDE SEQUENCE [LARGE SCALE GENOMIC DNA]</scope>
    <source>
        <strain evidence="2 3">TTM-7</strain>
    </source>
</reference>
<feature type="chain" id="PRO_5020235279" description="Peptidase" evidence="1">
    <location>
        <begin position="20"/>
        <end position="213"/>
    </location>
</feature>
<dbReference type="AlphaFoldDB" id="A0A4V1M7U2"/>
<dbReference type="PANTHER" id="PTHR38477">
    <property type="entry name" value="HYPOTHETICAL EXPORTED PROTEIN"/>
    <property type="match status" value="1"/>
</dbReference>
<dbReference type="Pfam" id="PF13645">
    <property type="entry name" value="YkuD_2"/>
    <property type="match status" value="1"/>
</dbReference>
<evidence type="ECO:0000313" key="3">
    <source>
        <dbReference type="Proteomes" id="UP000290204"/>
    </source>
</evidence>
<evidence type="ECO:0000256" key="1">
    <source>
        <dbReference type="SAM" id="SignalP"/>
    </source>
</evidence>
<dbReference type="InterPro" id="IPR032676">
    <property type="entry name" value="YkuD_2"/>
</dbReference>
<proteinExistence type="predicted"/>
<comment type="caution">
    <text evidence="2">The sequence shown here is derived from an EMBL/GenBank/DDBJ whole genome shotgun (WGS) entry which is preliminary data.</text>
</comment>
<protein>
    <recommendedName>
        <fullName evidence="4">Peptidase</fullName>
    </recommendedName>
</protein>
<keyword evidence="3" id="KW-1185">Reference proteome</keyword>
<dbReference type="Proteomes" id="UP000290204">
    <property type="component" value="Unassembled WGS sequence"/>
</dbReference>
<organism evidence="2 3">
    <name type="scientific">Lacibacter luteus</name>
    <dbReference type="NCBI Taxonomy" id="2508719"/>
    <lineage>
        <taxon>Bacteria</taxon>
        <taxon>Pseudomonadati</taxon>
        <taxon>Bacteroidota</taxon>
        <taxon>Chitinophagia</taxon>
        <taxon>Chitinophagales</taxon>
        <taxon>Chitinophagaceae</taxon>
        <taxon>Lacibacter</taxon>
    </lineage>
</organism>
<dbReference type="PANTHER" id="PTHR38477:SF1">
    <property type="entry name" value="MUREIN L,D-TRANSPEPTIDASE CATALYTIC DOMAIN FAMILY PROTEIN"/>
    <property type="match status" value="1"/>
</dbReference>
<dbReference type="EMBL" id="SDHW01000001">
    <property type="protein sequence ID" value="RXK61542.1"/>
    <property type="molecule type" value="Genomic_DNA"/>
</dbReference>
<feature type="signal peptide" evidence="1">
    <location>
        <begin position="1"/>
        <end position="19"/>
    </location>
</feature>